<name>A0A9X4QTX2_9BACL</name>
<protein>
    <submittedName>
        <fullName evidence="8">O-antigen ligase family protein</fullName>
    </submittedName>
</protein>
<proteinExistence type="predicted"/>
<dbReference type="RefSeq" id="WP_277532952.1">
    <property type="nucleotide sequence ID" value="NZ_JAPDIA010000003.1"/>
</dbReference>
<dbReference type="SMART" id="SM00028">
    <property type="entry name" value="TPR"/>
    <property type="match status" value="1"/>
</dbReference>
<keyword evidence="4 6" id="KW-0472">Membrane</keyword>
<evidence type="ECO:0000256" key="3">
    <source>
        <dbReference type="ARBA" id="ARBA00022989"/>
    </source>
</evidence>
<feature type="transmembrane region" description="Helical" evidence="6">
    <location>
        <begin position="34"/>
        <end position="52"/>
    </location>
</feature>
<keyword evidence="5" id="KW-0802">TPR repeat</keyword>
<keyword evidence="8" id="KW-0436">Ligase</keyword>
<reference evidence="8" key="1">
    <citation type="submission" date="2022-10" db="EMBL/GenBank/DDBJ databases">
        <title>Comparative genomic analysis of Cohnella hashimotonis sp. nov., isolated from the International Space Station.</title>
        <authorList>
            <person name="Simpson A."/>
            <person name="Venkateswaran K."/>
        </authorList>
    </citation>
    <scope>NUCLEOTIDE SEQUENCE</scope>
    <source>
        <strain evidence="8">DSM 28161</strain>
    </source>
</reference>
<keyword evidence="9" id="KW-1185">Reference proteome</keyword>
<organism evidence="8 9">
    <name type="scientific">Cohnella rhizosphaerae</name>
    <dbReference type="NCBI Taxonomy" id="1457232"/>
    <lineage>
        <taxon>Bacteria</taxon>
        <taxon>Bacillati</taxon>
        <taxon>Bacillota</taxon>
        <taxon>Bacilli</taxon>
        <taxon>Bacillales</taxon>
        <taxon>Paenibacillaceae</taxon>
        <taxon>Cohnella</taxon>
    </lineage>
</organism>
<evidence type="ECO:0000313" key="8">
    <source>
        <dbReference type="EMBL" id="MDG0810869.1"/>
    </source>
</evidence>
<dbReference type="EMBL" id="JAPDIA010000003">
    <property type="protein sequence ID" value="MDG0810869.1"/>
    <property type="molecule type" value="Genomic_DNA"/>
</dbReference>
<feature type="domain" description="O-antigen ligase-related" evidence="7">
    <location>
        <begin position="28"/>
        <end position="133"/>
    </location>
</feature>
<evidence type="ECO:0000259" key="7">
    <source>
        <dbReference type="Pfam" id="PF04932"/>
    </source>
</evidence>
<dbReference type="PANTHER" id="PTHR37422">
    <property type="entry name" value="TEICHURONIC ACID BIOSYNTHESIS PROTEIN TUAE"/>
    <property type="match status" value="1"/>
</dbReference>
<dbReference type="InterPro" id="IPR051533">
    <property type="entry name" value="WaaL-like"/>
</dbReference>
<dbReference type="GO" id="GO:0016020">
    <property type="term" value="C:membrane"/>
    <property type="evidence" value="ECO:0007669"/>
    <property type="project" value="UniProtKB-SubCell"/>
</dbReference>
<dbReference type="PANTHER" id="PTHR37422:SF23">
    <property type="entry name" value="TEICHURONIC ACID BIOSYNTHESIS PROTEIN TUAE"/>
    <property type="match status" value="1"/>
</dbReference>
<accession>A0A9X4QTX2</accession>
<dbReference type="InterPro" id="IPR007016">
    <property type="entry name" value="O-antigen_ligase-rel_domated"/>
</dbReference>
<dbReference type="InterPro" id="IPR011990">
    <property type="entry name" value="TPR-like_helical_dom_sf"/>
</dbReference>
<evidence type="ECO:0000256" key="1">
    <source>
        <dbReference type="ARBA" id="ARBA00004141"/>
    </source>
</evidence>
<feature type="transmembrane region" description="Helical" evidence="6">
    <location>
        <begin position="171"/>
        <end position="190"/>
    </location>
</feature>
<comment type="subcellular location">
    <subcellularLocation>
        <location evidence="1">Membrane</location>
        <topology evidence="1">Multi-pass membrane protein</topology>
    </subcellularLocation>
</comment>
<dbReference type="Proteomes" id="UP001153404">
    <property type="component" value="Unassembled WGS sequence"/>
</dbReference>
<comment type="caution">
    <text evidence="8">The sequence shown here is derived from an EMBL/GenBank/DDBJ whole genome shotgun (WGS) entry which is preliminary data.</text>
</comment>
<dbReference type="SUPFAM" id="SSF48452">
    <property type="entry name" value="TPR-like"/>
    <property type="match status" value="1"/>
</dbReference>
<evidence type="ECO:0000313" key="9">
    <source>
        <dbReference type="Proteomes" id="UP001153404"/>
    </source>
</evidence>
<sequence>MPPRTPWRRCCCDRPRGERSSGIGAGLRRQLTTFWGGAAVFAVCAAIAYLLLASDGGSGGRAGGNLETAGARALYYKDALRMFADRPLFGAGGETWRMQVGLYQSAPYIGNEVHSGYLEALIDTGALGFAALLAMLAGFAVILWRRQGTGRVWGPAAVLALHAGVDFDWSYAYIWLLLLFWLALHLSLPAREPAPARSLAPMRAADAPRAARNVGLTVPALVLLATAIAAAAPAVRYKSAAGAYEAAQTARGEAAKLALLREAQRANPPWNRPRLEAAALLPAAERADLLSTGLRYEPDSPTVHYALGLAYADAGEVAKAETHLKEALRLARFDRDSQNAVIARFAKLAQQLMDEGDDEGARQAGLAGIGFFERYKALYARQYAGKTNPWSGTGLFVSAKVNAARCAILADRPEEAASWLREALRDGDADWRSEAQALLDSLA</sequence>
<dbReference type="Gene3D" id="1.25.40.10">
    <property type="entry name" value="Tetratricopeptide repeat domain"/>
    <property type="match status" value="1"/>
</dbReference>
<feature type="transmembrane region" description="Helical" evidence="6">
    <location>
        <begin position="125"/>
        <end position="144"/>
    </location>
</feature>
<keyword evidence="3 6" id="KW-1133">Transmembrane helix</keyword>
<evidence type="ECO:0000256" key="6">
    <source>
        <dbReference type="SAM" id="Phobius"/>
    </source>
</evidence>
<keyword evidence="2 6" id="KW-0812">Transmembrane</keyword>
<evidence type="ECO:0000256" key="5">
    <source>
        <dbReference type="PROSITE-ProRule" id="PRU00339"/>
    </source>
</evidence>
<evidence type="ECO:0000256" key="2">
    <source>
        <dbReference type="ARBA" id="ARBA00022692"/>
    </source>
</evidence>
<dbReference type="PROSITE" id="PS50005">
    <property type="entry name" value="TPR"/>
    <property type="match status" value="1"/>
</dbReference>
<evidence type="ECO:0000256" key="4">
    <source>
        <dbReference type="ARBA" id="ARBA00023136"/>
    </source>
</evidence>
<feature type="transmembrane region" description="Helical" evidence="6">
    <location>
        <begin position="210"/>
        <end position="232"/>
    </location>
</feature>
<dbReference type="AlphaFoldDB" id="A0A9X4QTX2"/>
<dbReference type="InterPro" id="IPR019734">
    <property type="entry name" value="TPR_rpt"/>
</dbReference>
<feature type="repeat" description="TPR" evidence="5">
    <location>
        <begin position="301"/>
        <end position="334"/>
    </location>
</feature>
<dbReference type="Pfam" id="PF04932">
    <property type="entry name" value="Wzy_C"/>
    <property type="match status" value="1"/>
</dbReference>
<gene>
    <name evidence="8" type="ORF">OMP40_16965</name>
</gene>
<dbReference type="GO" id="GO:0016874">
    <property type="term" value="F:ligase activity"/>
    <property type="evidence" value="ECO:0007669"/>
    <property type="project" value="UniProtKB-KW"/>
</dbReference>